<dbReference type="Gene3D" id="3.90.1150.10">
    <property type="entry name" value="Aspartate Aminotransferase, domain 1"/>
    <property type="match status" value="1"/>
</dbReference>
<dbReference type="EMBL" id="WUBI01000001">
    <property type="protein sequence ID" value="MWV44118.1"/>
    <property type="molecule type" value="Genomic_DNA"/>
</dbReference>
<dbReference type="GO" id="GO:0030170">
    <property type="term" value="F:pyridoxal phosphate binding"/>
    <property type="evidence" value="ECO:0007669"/>
    <property type="project" value="InterPro"/>
</dbReference>
<dbReference type="InterPro" id="IPR004839">
    <property type="entry name" value="Aminotransferase_I/II_large"/>
</dbReference>
<comment type="cofactor">
    <cofactor evidence="1">
        <name>pyridoxal 5'-phosphate</name>
        <dbReference type="ChEBI" id="CHEBI:597326"/>
    </cofactor>
</comment>
<proteinExistence type="predicted"/>
<evidence type="ECO:0000256" key="3">
    <source>
        <dbReference type="ARBA" id="ARBA00022679"/>
    </source>
</evidence>
<dbReference type="AlphaFoldDB" id="A0A7X3IHM1"/>
<evidence type="ECO:0000259" key="5">
    <source>
        <dbReference type="Pfam" id="PF00155"/>
    </source>
</evidence>
<dbReference type="RefSeq" id="WP_160497565.1">
    <property type="nucleotide sequence ID" value="NZ_WUBI01000001.1"/>
</dbReference>
<dbReference type="GO" id="GO:1901605">
    <property type="term" value="P:alpha-amino acid metabolic process"/>
    <property type="evidence" value="ECO:0007669"/>
    <property type="project" value="TreeGrafter"/>
</dbReference>
<dbReference type="PANTHER" id="PTHR42790:SF19">
    <property type="entry name" value="KYNURENINE_ALPHA-AMINOADIPATE AMINOTRANSFERASE, MITOCHONDRIAL"/>
    <property type="match status" value="1"/>
</dbReference>
<evidence type="ECO:0000256" key="4">
    <source>
        <dbReference type="ARBA" id="ARBA00022898"/>
    </source>
</evidence>
<accession>A0A7X3IHM1</accession>
<evidence type="ECO:0000313" key="7">
    <source>
        <dbReference type="Proteomes" id="UP000460318"/>
    </source>
</evidence>
<dbReference type="GO" id="GO:0008483">
    <property type="term" value="F:transaminase activity"/>
    <property type="evidence" value="ECO:0007669"/>
    <property type="project" value="UniProtKB-KW"/>
</dbReference>
<keyword evidence="3 6" id="KW-0808">Transferase</keyword>
<evidence type="ECO:0000256" key="1">
    <source>
        <dbReference type="ARBA" id="ARBA00001933"/>
    </source>
</evidence>
<dbReference type="Pfam" id="PF00155">
    <property type="entry name" value="Aminotran_1_2"/>
    <property type="match status" value="1"/>
</dbReference>
<feature type="domain" description="Aminotransferase class I/classII large" evidence="5">
    <location>
        <begin position="48"/>
        <end position="382"/>
    </location>
</feature>
<keyword evidence="2 6" id="KW-0032">Aminotransferase</keyword>
<dbReference type="SUPFAM" id="SSF53383">
    <property type="entry name" value="PLP-dependent transferases"/>
    <property type="match status" value="1"/>
</dbReference>
<dbReference type="CDD" id="cd00609">
    <property type="entry name" value="AAT_like"/>
    <property type="match status" value="1"/>
</dbReference>
<name>A0A7X3IHM1_9BACL</name>
<dbReference type="InterPro" id="IPR015424">
    <property type="entry name" value="PyrdxlP-dep_Trfase"/>
</dbReference>
<dbReference type="InterPro" id="IPR015422">
    <property type="entry name" value="PyrdxlP-dep_Trfase_small"/>
</dbReference>
<sequence length="407" mass="45494">MQYSFAERTKSMLASPLHFMRSLSTRESFISFAEELPAEELFPLSSLEAAAAAVISKSPAALQYGEPQGYLPLREWLCNNFKQMKHTEVVAGQILLTTGSQQAFDLLARVYVEPGDPVLVEHPTSPGFLQILKMQGAVIVPVEGNADGIHPEHLLQQMESIRPKLLLVSPNFTNPTGVLWSLERRKEVLEICRSRKVLIVEDNSYGDLHFGGISEKEFYSKYPSLFSLDEAGKGGQVLYIGSFSKTVVPALRTGWAAGSKAMIETMVMAKQLADWQSSHFNQCLLHYLLESSTFDILEHVQMLNREYEIRLKLMTELLKRPAWKGSRFEIPAGGMFLWVKLPEALDSVALLKCSLDKGAAFLPGTLCYTNGEGREYIRLNFTHPGRDELLLGMNLIGEAITEFTARS</sequence>
<evidence type="ECO:0000313" key="6">
    <source>
        <dbReference type="EMBL" id="MWV44118.1"/>
    </source>
</evidence>
<organism evidence="6 7">
    <name type="scientific">Paenibacillus dendrobii</name>
    <dbReference type="NCBI Taxonomy" id="2691084"/>
    <lineage>
        <taxon>Bacteria</taxon>
        <taxon>Bacillati</taxon>
        <taxon>Bacillota</taxon>
        <taxon>Bacilli</taxon>
        <taxon>Bacillales</taxon>
        <taxon>Paenibacillaceae</taxon>
        <taxon>Paenibacillus</taxon>
    </lineage>
</organism>
<dbReference type="InterPro" id="IPR015421">
    <property type="entry name" value="PyrdxlP-dep_Trfase_major"/>
</dbReference>
<keyword evidence="4" id="KW-0663">Pyridoxal phosphate</keyword>
<gene>
    <name evidence="6" type="ORF">GRF59_10790</name>
</gene>
<dbReference type="Proteomes" id="UP000460318">
    <property type="component" value="Unassembled WGS sequence"/>
</dbReference>
<evidence type="ECO:0000256" key="2">
    <source>
        <dbReference type="ARBA" id="ARBA00022576"/>
    </source>
</evidence>
<dbReference type="Gene3D" id="3.40.640.10">
    <property type="entry name" value="Type I PLP-dependent aspartate aminotransferase-like (Major domain)"/>
    <property type="match status" value="1"/>
</dbReference>
<protein>
    <submittedName>
        <fullName evidence="6">Aminotransferase class I/II-fold pyridoxal phosphate-dependent enzyme</fullName>
    </submittedName>
</protein>
<keyword evidence="7" id="KW-1185">Reference proteome</keyword>
<comment type="caution">
    <text evidence="6">The sequence shown here is derived from an EMBL/GenBank/DDBJ whole genome shotgun (WGS) entry which is preliminary data.</text>
</comment>
<reference evidence="6 7" key="1">
    <citation type="submission" date="2019-12" db="EMBL/GenBank/DDBJ databases">
        <title>Paenibacillus sp. nov., an endophytic bacterium isolated from the stem of Dendrobium.</title>
        <authorList>
            <person name="Zhao R."/>
        </authorList>
    </citation>
    <scope>NUCLEOTIDE SEQUENCE [LARGE SCALE GENOMIC DNA]</scope>
    <source>
        <strain evidence="6 7">HJL G12</strain>
    </source>
</reference>
<dbReference type="InterPro" id="IPR050859">
    <property type="entry name" value="Class-I_PLP-dep_aminotransf"/>
</dbReference>
<dbReference type="PANTHER" id="PTHR42790">
    <property type="entry name" value="AMINOTRANSFERASE"/>
    <property type="match status" value="1"/>
</dbReference>